<dbReference type="AlphaFoldDB" id="A0AAD4LWK9"/>
<dbReference type="EMBL" id="WTXG01000231">
    <property type="protein sequence ID" value="KAI0290319.1"/>
    <property type="molecule type" value="Genomic_DNA"/>
</dbReference>
<protein>
    <submittedName>
        <fullName evidence="1">Uncharacterized protein</fullName>
    </submittedName>
</protein>
<keyword evidence="2" id="KW-1185">Reference proteome</keyword>
<organism evidence="1 2">
    <name type="scientific">Multifurca ochricompacta</name>
    <dbReference type="NCBI Taxonomy" id="376703"/>
    <lineage>
        <taxon>Eukaryota</taxon>
        <taxon>Fungi</taxon>
        <taxon>Dikarya</taxon>
        <taxon>Basidiomycota</taxon>
        <taxon>Agaricomycotina</taxon>
        <taxon>Agaricomycetes</taxon>
        <taxon>Russulales</taxon>
        <taxon>Russulaceae</taxon>
        <taxon>Multifurca</taxon>
    </lineage>
</organism>
<proteinExistence type="predicted"/>
<evidence type="ECO:0000313" key="1">
    <source>
        <dbReference type="EMBL" id="KAI0290319.1"/>
    </source>
</evidence>
<reference evidence="1" key="1">
    <citation type="journal article" date="2022" name="New Phytol.">
        <title>Evolutionary transition to the ectomycorrhizal habit in the genomes of a hyperdiverse lineage of mushroom-forming fungi.</title>
        <authorList>
            <person name="Looney B."/>
            <person name="Miyauchi S."/>
            <person name="Morin E."/>
            <person name="Drula E."/>
            <person name="Courty P.E."/>
            <person name="Kohler A."/>
            <person name="Kuo A."/>
            <person name="LaButti K."/>
            <person name="Pangilinan J."/>
            <person name="Lipzen A."/>
            <person name="Riley R."/>
            <person name="Andreopoulos W."/>
            <person name="He G."/>
            <person name="Johnson J."/>
            <person name="Nolan M."/>
            <person name="Tritt A."/>
            <person name="Barry K.W."/>
            <person name="Grigoriev I.V."/>
            <person name="Nagy L.G."/>
            <person name="Hibbett D."/>
            <person name="Henrissat B."/>
            <person name="Matheny P.B."/>
            <person name="Labbe J."/>
            <person name="Martin F.M."/>
        </authorList>
    </citation>
    <scope>NUCLEOTIDE SEQUENCE</scope>
    <source>
        <strain evidence="1">BPL690</strain>
    </source>
</reference>
<name>A0AAD4LWK9_9AGAM</name>
<evidence type="ECO:0000313" key="2">
    <source>
        <dbReference type="Proteomes" id="UP001203297"/>
    </source>
</evidence>
<sequence>MKGVYLLLDLITEHQAGPWSYIFSVPVSTALTAFLVDKIIIAQQSLQEFIDALSTDSNSSITNVDFKALDNLWLKPIGLYGSKEEIVRFLREINVVDEKMDAEVILRPGLSLYACLLLVQMDKYISILARRYNMEMMRRPFRTAQQSYVHAIPD</sequence>
<gene>
    <name evidence="1" type="ORF">B0F90DRAFT_624669</name>
</gene>
<comment type="caution">
    <text evidence="1">The sequence shown here is derived from an EMBL/GenBank/DDBJ whole genome shotgun (WGS) entry which is preliminary data.</text>
</comment>
<accession>A0AAD4LWK9</accession>
<dbReference type="Proteomes" id="UP001203297">
    <property type="component" value="Unassembled WGS sequence"/>
</dbReference>